<dbReference type="GO" id="GO:0016020">
    <property type="term" value="C:membrane"/>
    <property type="evidence" value="ECO:0007669"/>
    <property type="project" value="InterPro"/>
</dbReference>
<feature type="region of interest" description="Disordered" evidence="2">
    <location>
        <begin position="267"/>
        <end position="289"/>
    </location>
</feature>
<proteinExistence type="predicted"/>
<dbReference type="PROSITE" id="PS50222">
    <property type="entry name" value="EF_HAND_2"/>
    <property type="match status" value="1"/>
</dbReference>
<sequence>MHNDDTPPHLSKDELPIETQQANYHIPFPTNNNHLDEDEFDWNEVAADRPQTKRCRTARQLLHAVVCRPSCCWRYLSPFSKRLILALAGSIVFSTPAICVNLLMTVPSEEERTLPGFKNMRSNLQCWLYWAAFQWHIGWVTTVFVEIIPAVVSMWTKLFKGRRSERVKSAMEYYMSLKRYLTLLLLASWNWGSWAFLLDYPYTTVKEQDYSMVIWNVFACIFVGCFWLFVQKVIVQVIATRFHRQAFSDRLQENKYALKVLDTLSKSEGKQERSASSHHRRPEHRRQNTGSEILGQFQKRLQNIVLTDQPQFRTRMERNTVDINSIEYAKKIARKLFYSLTHHDHEVCLEVKHFAPYFSSLDEAQQAFCVFDRDRNGNLTRREFRDTILRIYKERKALAQSMCDTSQALGKVDTMLWIVSIIATVFISLAIFNVEVWHSLVPLGSCLLALTFVFGNTCKNTFESTLFLFVTHPYDAGDYVLIDDQFLLVHNLGLMGTVFIRGDGQQVYAPTTVLMTKMIVNVRRSGDMGEVITVNIDFRTPTERLHLLRERLTEWVNSQSRDFSEGFDVRVSDIVDVNKLVLSMWLPHKGNWQDLGKRFQRKTKFLIAVKDIFTDLGIRYELPTQRFAQDANASTFVHGSPTSNVSRSSEKHHQQERSNITQITARVP</sequence>
<comment type="caution">
    <text evidence="5">The sequence shown here is derived from an EMBL/GenBank/DDBJ whole genome shotgun (WGS) entry which is preliminary data.</text>
</comment>
<feature type="domain" description="EF-hand" evidence="4">
    <location>
        <begin position="359"/>
        <end position="394"/>
    </location>
</feature>
<dbReference type="FunCoup" id="A0A1X2HSG2">
    <property type="interactions" value="5"/>
</dbReference>
<evidence type="ECO:0000256" key="2">
    <source>
        <dbReference type="SAM" id="MobiDB-lite"/>
    </source>
</evidence>
<feature type="region of interest" description="Disordered" evidence="2">
    <location>
        <begin position="638"/>
        <end position="668"/>
    </location>
</feature>
<protein>
    <submittedName>
        <fullName evidence="5">Mechanosensitive ion channel-domain-containing protein</fullName>
    </submittedName>
</protein>
<feature type="transmembrane region" description="Helical" evidence="3">
    <location>
        <begin position="180"/>
        <end position="198"/>
    </location>
</feature>
<dbReference type="Pfam" id="PF00924">
    <property type="entry name" value="MS_channel_2nd"/>
    <property type="match status" value="1"/>
</dbReference>
<reference evidence="5 6" key="1">
    <citation type="submission" date="2016-07" db="EMBL/GenBank/DDBJ databases">
        <title>Pervasive Adenine N6-methylation of Active Genes in Fungi.</title>
        <authorList>
            <consortium name="DOE Joint Genome Institute"/>
            <person name="Mondo S.J."/>
            <person name="Dannebaum R.O."/>
            <person name="Kuo R.C."/>
            <person name="Labutti K."/>
            <person name="Haridas S."/>
            <person name="Kuo A."/>
            <person name="Salamov A."/>
            <person name="Ahrendt S.R."/>
            <person name="Lipzen A."/>
            <person name="Sullivan W."/>
            <person name="Andreopoulos W.B."/>
            <person name="Clum A."/>
            <person name="Lindquist E."/>
            <person name="Daum C."/>
            <person name="Ramamoorthy G.K."/>
            <person name="Gryganskyi A."/>
            <person name="Culley D."/>
            <person name="Magnuson J.K."/>
            <person name="James T.Y."/>
            <person name="O'Malley M.A."/>
            <person name="Stajich J.E."/>
            <person name="Spatafora J.W."/>
            <person name="Visel A."/>
            <person name="Grigoriev I.V."/>
        </authorList>
    </citation>
    <scope>NUCLEOTIDE SEQUENCE [LARGE SCALE GENOMIC DNA]</scope>
    <source>
        <strain evidence="5 6">NRRL 2496</strain>
    </source>
</reference>
<dbReference type="PANTHER" id="PTHR31323:SF1">
    <property type="entry name" value="MECHANOSENSITIVE ION CHANNEL PROTEIN"/>
    <property type="match status" value="1"/>
</dbReference>
<name>A0A1X2HSG2_SYNRA</name>
<dbReference type="SUPFAM" id="SSF47473">
    <property type="entry name" value="EF-hand"/>
    <property type="match status" value="1"/>
</dbReference>
<feature type="transmembrane region" description="Helical" evidence="3">
    <location>
        <begin position="415"/>
        <end position="434"/>
    </location>
</feature>
<dbReference type="GO" id="GO:0005509">
    <property type="term" value="F:calcium ion binding"/>
    <property type="evidence" value="ECO:0007669"/>
    <property type="project" value="InterPro"/>
</dbReference>
<dbReference type="PROSITE" id="PS00018">
    <property type="entry name" value="EF_HAND_1"/>
    <property type="match status" value="1"/>
</dbReference>
<keyword evidence="3" id="KW-1133">Transmembrane helix</keyword>
<dbReference type="Proteomes" id="UP000242180">
    <property type="component" value="Unassembled WGS sequence"/>
</dbReference>
<evidence type="ECO:0000256" key="3">
    <source>
        <dbReference type="SAM" id="Phobius"/>
    </source>
</evidence>
<dbReference type="Gene3D" id="1.10.238.10">
    <property type="entry name" value="EF-hand"/>
    <property type="match status" value="1"/>
</dbReference>
<dbReference type="InterPro" id="IPR058650">
    <property type="entry name" value="Msy1/2-like"/>
</dbReference>
<evidence type="ECO:0000313" key="6">
    <source>
        <dbReference type="Proteomes" id="UP000242180"/>
    </source>
</evidence>
<dbReference type="EMBL" id="MCGN01000001">
    <property type="protein sequence ID" value="ORZ02516.1"/>
    <property type="molecule type" value="Genomic_DNA"/>
</dbReference>
<keyword evidence="1" id="KW-0106">Calcium</keyword>
<dbReference type="Pfam" id="PF25886">
    <property type="entry name" value="Msy1"/>
    <property type="match status" value="1"/>
</dbReference>
<dbReference type="GO" id="GO:0006874">
    <property type="term" value="P:intracellular calcium ion homeostasis"/>
    <property type="evidence" value="ECO:0007669"/>
    <property type="project" value="TreeGrafter"/>
</dbReference>
<dbReference type="InterPro" id="IPR018247">
    <property type="entry name" value="EF_Hand_1_Ca_BS"/>
</dbReference>
<evidence type="ECO:0000313" key="5">
    <source>
        <dbReference type="EMBL" id="ORZ02516.1"/>
    </source>
</evidence>
<dbReference type="InterPro" id="IPR002048">
    <property type="entry name" value="EF_hand_dom"/>
</dbReference>
<dbReference type="InterPro" id="IPR006685">
    <property type="entry name" value="MscS_channel_2nd"/>
</dbReference>
<keyword evidence="3" id="KW-0812">Transmembrane</keyword>
<dbReference type="SUPFAM" id="SSF50182">
    <property type="entry name" value="Sm-like ribonucleoproteins"/>
    <property type="match status" value="1"/>
</dbReference>
<evidence type="ECO:0000259" key="4">
    <source>
        <dbReference type="PROSITE" id="PS50222"/>
    </source>
</evidence>
<dbReference type="OrthoDB" id="544685at2759"/>
<feature type="compositionally biased region" description="Polar residues" evidence="2">
    <location>
        <begin position="638"/>
        <end position="647"/>
    </location>
</feature>
<dbReference type="InParanoid" id="A0A1X2HSG2"/>
<feature type="compositionally biased region" description="Polar residues" evidence="2">
    <location>
        <begin position="657"/>
        <end position="668"/>
    </location>
</feature>
<keyword evidence="3" id="KW-0472">Membrane</keyword>
<dbReference type="InterPro" id="IPR010920">
    <property type="entry name" value="LSM_dom_sf"/>
</dbReference>
<dbReference type="OMA" id="IRNCLWL"/>
<feature type="transmembrane region" description="Helical" evidence="3">
    <location>
        <begin position="137"/>
        <end position="159"/>
    </location>
</feature>
<dbReference type="AlphaFoldDB" id="A0A1X2HSG2"/>
<dbReference type="InterPro" id="IPR011992">
    <property type="entry name" value="EF-hand-dom_pair"/>
</dbReference>
<organism evidence="5 6">
    <name type="scientific">Syncephalastrum racemosum</name>
    <name type="common">Filamentous fungus</name>
    <dbReference type="NCBI Taxonomy" id="13706"/>
    <lineage>
        <taxon>Eukaryota</taxon>
        <taxon>Fungi</taxon>
        <taxon>Fungi incertae sedis</taxon>
        <taxon>Mucoromycota</taxon>
        <taxon>Mucoromycotina</taxon>
        <taxon>Mucoromycetes</taxon>
        <taxon>Mucorales</taxon>
        <taxon>Syncephalastraceae</taxon>
        <taxon>Syncephalastrum</taxon>
    </lineage>
</organism>
<keyword evidence="6" id="KW-1185">Reference proteome</keyword>
<gene>
    <name evidence="5" type="ORF">BCR43DRAFT_430790</name>
</gene>
<dbReference type="PANTHER" id="PTHR31323">
    <property type="entry name" value="MECHANOSENSITIVE ION CHANNEL PROTEIN MSY2"/>
    <property type="match status" value="1"/>
</dbReference>
<evidence type="ECO:0000256" key="1">
    <source>
        <dbReference type="ARBA" id="ARBA00022837"/>
    </source>
</evidence>
<accession>A0A1X2HSG2</accession>
<feature type="transmembrane region" description="Helical" evidence="3">
    <location>
        <begin position="83"/>
        <end position="104"/>
    </location>
</feature>
<dbReference type="GO" id="GO:0005262">
    <property type="term" value="F:calcium channel activity"/>
    <property type="evidence" value="ECO:0007669"/>
    <property type="project" value="TreeGrafter"/>
</dbReference>
<feature type="transmembrane region" description="Helical" evidence="3">
    <location>
        <begin position="210"/>
        <end position="230"/>
    </location>
</feature>